<dbReference type="PANTHER" id="PTHR35446">
    <property type="entry name" value="SI:CH211-175M2.5"/>
    <property type="match status" value="1"/>
</dbReference>
<organism evidence="2 3">
    <name type="scientific">Lentzea indica</name>
    <dbReference type="NCBI Taxonomy" id="2604800"/>
    <lineage>
        <taxon>Bacteria</taxon>
        <taxon>Bacillati</taxon>
        <taxon>Actinomycetota</taxon>
        <taxon>Actinomycetes</taxon>
        <taxon>Pseudonocardiales</taxon>
        <taxon>Pseudonocardiaceae</taxon>
        <taxon>Lentzea</taxon>
    </lineage>
</organism>
<dbReference type="GO" id="GO:0004601">
    <property type="term" value="F:peroxidase activity"/>
    <property type="evidence" value="ECO:0007669"/>
    <property type="project" value="UniProtKB-KW"/>
</dbReference>
<protein>
    <submittedName>
        <fullName evidence="2">Peroxidase-related enzyme</fullName>
    </submittedName>
</protein>
<reference evidence="2 3" key="1">
    <citation type="submission" date="2019-08" db="EMBL/GenBank/DDBJ databases">
        <title>Lentzea from Indian Himalayas.</title>
        <authorList>
            <person name="Mandal S."/>
            <person name="Mallick Gupta A."/>
            <person name="Maiti P.K."/>
            <person name="Sarkar J."/>
            <person name="Mandal S."/>
        </authorList>
    </citation>
    <scope>NUCLEOTIDE SEQUENCE [LARGE SCALE GENOMIC DNA]</scope>
    <source>
        <strain evidence="2 3">PSKA42</strain>
    </source>
</reference>
<dbReference type="Proteomes" id="UP001515943">
    <property type="component" value="Unassembled WGS sequence"/>
</dbReference>
<dbReference type="NCBIfam" id="TIGR00778">
    <property type="entry name" value="ahpD_dom"/>
    <property type="match status" value="1"/>
</dbReference>
<name>A0ABX1FRU2_9PSEU</name>
<dbReference type="InterPro" id="IPR029032">
    <property type="entry name" value="AhpD-like"/>
</dbReference>
<keyword evidence="2" id="KW-0560">Oxidoreductase</keyword>
<keyword evidence="3" id="KW-1185">Reference proteome</keyword>
<feature type="domain" description="Carboxymuconolactone decarboxylase-like" evidence="1">
    <location>
        <begin position="21"/>
        <end position="104"/>
    </location>
</feature>
<gene>
    <name evidence="2" type="ORF">FXN61_34710</name>
</gene>
<dbReference type="NCBIfam" id="TIGR01926">
    <property type="entry name" value="peroxid_rel"/>
    <property type="match status" value="1"/>
</dbReference>
<evidence type="ECO:0000259" key="1">
    <source>
        <dbReference type="Pfam" id="PF02627"/>
    </source>
</evidence>
<sequence length="176" mass="18490">MAHIELNNDLPGVIGLLTYRPETAKPIADLANTLLRSPGSLSRGERELIAATVSHGNECRFCANSHSAIAAHELDDRPLVDQVLADPAEAPVSGKLRALLHIAEQVRVSGKAVTPDHIAVARSAGATDLEIHDTVLIAAMFCMMNRYVDGLGTFAPLDPAGYAEAAKSIAANGYGA</sequence>
<dbReference type="Gene3D" id="1.20.1290.10">
    <property type="entry name" value="AhpD-like"/>
    <property type="match status" value="1"/>
</dbReference>
<dbReference type="InterPro" id="IPR003779">
    <property type="entry name" value="CMD-like"/>
</dbReference>
<dbReference type="Pfam" id="PF02627">
    <property type="entry name" value="CMD"/>
    <property type="match status" value="1"/>
</dbReference>
<evidence type="ECO:0000313" key="3">
    <source>
        <dbReference type="Proteomes" id="UP001515943"/>
    </source>
</evidence>
<proteinExistence type="predicted"/>
<accession>A0ABX1FRU2</accession>
<dbReference type="SUPFAM" id="SSF69118">
    <property type="entry name" value="AhpD-like"/>
    <property type="match status" value="1"/>
</dbReference>
<dbReference type="InterPro" id="IPR004675">
    <property type="entry name" value="AhpD_core"/>
</dbReference>
<evidence type="ECO:0000313" key="2">
    <source>
        <dbReference type="EMBL" id="NKE61635.1"/>
    </source>
</evidence>
<dbReference type="PANTHER" id="PTHR35446:SF2">
    <property type="entry name" value="CARBOXYMUCONOLACTONE DECARBOXYLASE-LIKE DOMAIN-CONTAINING PROTEIN"/>
    <property type="match status" value="1"/>
</dbReference>
<comment type="caution">
    <text evidence="2">The sequence shown here is derived from an EMBL/GenBank/DDBJ whole genome shotgun (WGS) entry which is preliminary data.</text>
</comment>
<keyword evidence="2" id="KW-0575">Peroxidase</keyword>
<dbReference type="InterPro" id="IPR010195">
    <property type="entry name" value="Uncharacterised_peroxidase-rel"/>
</dbReference>
<dbReference type="EMBL" id="VSRL01000187">
    <property type="protein sequence ID" value="NKE61635.1"/>
    <property type="molecule type" value="Genomic_DNA"/>
</dbReference>